<accession>A0AAV4DAF7</accession>
<gene>
    <name evidence="2" type="ORF">PoB_006763400</name>
</gene>
<dbReference type="EMBL" id="BLXT01007668">
    <property type="protein sequence ID" value="GFO41129.1"/>
    <property type="molecule type" value="Genomic_DNA"/>
</dbReference>
<organism evidence="2 3">
    <name type="scientific">Plakobranchus ocellatus</name>
    <dbReference type="NCBI Taxonomy" id="259542"/>
    <lineage>
        <taxon>Eukaryota</taxon>
        <taxon>Metazoa</taxon>
        <taxon>Spiralia</taxon>
        <taxon>Lophotrochozoa</taxon>
        <taxon>Mollusca</taxon>
        <taxon>Gastropoda</taxon>
        <taxon>Heterobranchia</taxon>
        <taxon>Euthyneura</taxon>
        <taxon>Panpulmonata</taxon>
        <taxon>Sacoglossa</taxon>
        <taxon>Placobranchoidea</taxon>
        <taxon>Plakobranchidae</taxon>
        <taxon>Plakobranchus</taxon>
    </lineage>
</organism>
<dbReference type="AlphaFoldDB" id="A0AAV4DAF7"/>
<name>A0AAV4DAF7_9GAST</name>
<dbReference type="Proteomes" id="UP000735302">
    <property type="component" value="Unassembled WGS sequence"/>
</dbReference>
<reference evidence="2 3" key="1">
    <citation type="journal article" date="2021" name="Elife">
        <title>Chloroplast acquisition without the gene transfer in kleptoplastic sea slugs, Plakobranchus ocellatus.</title>
        <authorList>
            <person name="Maeda T."/>
            <person name="Takahashi S."/>
            <person name="Yoshida T."/>
            <person name="Shimamura S."/>
            <person name="Takaki Y."/>
            <person name="Nagai Y."/>
            <person name="Toyoda A."/>
            <person name="Suzuki Y."/>
            <person name="Arimoto A."/>
            <person name="Ishii H."/>
            <person name="Satoh N."/>
            <person name="Nishiyama T."/>
            <person name="Hasebe M."/>
            <person name="Maruyama T."/>
            <person name="Minagawa J."/>
            <person name="Obokata J."/>
            <person name="Shigenobu S."/>
        </authorList>
    </citation>
    <scope>NUCLEOTIDE SEQUENCE [LARGE SCALE GENOMIC DNA]</scope>
</reference>
<evidence type="ECO:0000313" key="3">
    <source>
        <dbReference type="Proteomes" id="UP000735302"/>
    </source>
</evidence>
<comment type="caution">
    <text evidence="2">The sequence shown here is derived from an EMBL/GenBank/DDBJ whole genome shotgun (WGS) entry which is preliminary data.</text>
</comment>
<evidence type="ECO:0000313" key="2">
    <source>
        <dbReference type="EMBL" id="GFO41129.1"/>
    </source>
</evidence>
<sequence length="104" mass="11699">MRGVGGTVDSKYALRLQEFFRRRFEPHHRRPNLTAGRGRHGGTVASESALISSGTLLSRIQARHQRSGLTEGLKAWDNLVDWPYTNITSRSPQTCKHFQSVTGH</sequence>
<keyword evidence="3" id="KW-1185">Reference proteome</keyword>
<evidence type="ECO:0000256" key="1">
    <source>
        <dbReference type="SAM" id="MobiDB-lite"/>
    </source>
</evidence>
<feature type="region of interest" description="Disordered" evidence="1">
    <location>
        <begin position="26"/>
        <end position="45"/>
    </location>
</feature>
<protein>
    <submittedName>
        <fullName evidence="2">Uncharacterized protein</fullName>
    </submittedName>
</protein>
<proteinExistence type="predicted"/>